<evidence type="ECO:0000313" key="3">
    <source>
        <dbReference type="Proteomes" id="UP001374584"/>
    </source>
</evidence>
<dbReference type="EMBL" id="JAYMYR010000003">
    <property type="protein sequence ID" value="KAK7373652.1"/>
    <property type="molecule type" value="Genomic_DNA"/>
</dbReference>
<protein>
    <submittedName>
        <fullName evidence="2">Uncharacterized protein</fullName>
    </submittedName>
</protein>
<keyword evidence="3" id="KW-1185">Reference proteome</keyword>
<evidence type="ECO:0000256" key="1">
    <source>
        <dbReference type="SAM" id="MobiDB-lite"/>
    </source>
</evidence>
<feature type="region of interest" description="Disordered" evidence="1">
    <location>
        <begin position="1"/>
        <end position="52"/>
    </location>
</feature>
<accession>A0AAN9RJJ7</accession>
<feature type="compositionally biased region" description="Basic and acidic residues" evidence="1">
    <location>
        <begin position="22"/>
        <end position="32"/>
    </location>
</feature>
<organism evidence="2 3">
    <name type="scientific">Phaseolus coccineus</name>
    <name type="common">Scarlet runner bean</name>
    <name type="synonym">Phaseolus multiflorus</name>
    <dbReference type="NCBI Taxonomy" id="3886"/>
    <lineage>
        <taxon>Eukaryota</taxon>
        <taxon>Viridiplantae</taxon>
        <taxon>Streptophyta</taxon>
        <taxon>Embryophyta</taxon>
        <taxon>Tracheophyta</taxon>
        <taxon>Spermatophyta</taxon>
        <taxon>Magnoliopsida</taxon>
        <taxon>eudicotyledons</taxon>
        <taxon>Gunneridae</taxon>
        <taxon>Pentapetalae</taxon>
        <taxon>rosids</taxon>
        <taxon>fabids</taxon>
        <taxon>Fabales</taxon>
        <taxon>Fabaceae</taxon>
        <taxon>Papilionoideae</taxon>
        <taxon>50 kb inversion clade</taxon>
        <taxon>NPAAA clade</taxon>
        <taxon>indigoferoid/millettioid clade</taxon>
        <taxon>Phaseoleae</taxon>
        <taxon>Phaseolus</taxon>
    </lineage>
</organism>
<comment type="caution">
    <text evidence="2">The sequence shown here is derived from an EMBL/GenBank/DDBJ whole genome shotgun (WGS) entry which is preliminary data.</text>
</comment>
<name>A0AAN9RJJ7_PHACN</name>
<proteinExistence type="predicted"/>
<reference evidence="2 3" key="1">
    <citation type="submission" date="2024-01" db="EMBL/GenBank/DDBJ databases">
        <title>The genomes of 5 underutilized Papilionoideae crops provide insights into root nodulation and disease resistanc.</title>
        <authorList>
            <person name="Jiang F."/>
        </authorList>
    </citation>
    <scope>NUCLEOTIDE SEQUENCE [LARGE SCALE GENOMIC DNA]</scope>
    <source>
        <strain evidence="2">JINMINGXINNONG_FW02</strain>
        <tissue evidence="2">Leaves</tissue>
    </source>
</reference>
<sequence>MGEVSFKGPNCPYNNNTFGLGRNKDEQPHNEESDTVVSDSNYGEELQQREGEEHRTLREALGGERSFADKTNAVLFEEGTAICKEKQRKEGVKGTKEVREVSSSTQAFLGSCVSEGLQNTLVINGPWKSQGGRIDGATTLNLSLVVGDERWKGLMGKSRYVDVCGRSLSVRLRDGLLFVISLCLSCVRKAEDRDAMILSEKFYGWDVLVGVFKDGRSAADFVPMPKLAQGKLPLAA</sequence>
<dbReference type="Proteomes" id="UP001374584">
    <property type="component" value="Unassembled WGS sequence"/>
</dbReference>
<dbReference type="AlphaFoldDB" id="A0AAN9RJJ7"/>
<evidence type="ECO:0000313" key="2">
    <source>
        <dbReference type="EMBL" id="KAK7373652.1"/>
    </source>
</evidence>
<gene>
    <name evidence="2" type="ORF">VNO80_07067</name>
</gene>